<protein>
    <submittedName>
        <fullName evidence="2">Uncharacterized protein</fullName>
    </submittedName>
</protein>
<dbReference type="AlphaFoldDB" id="A0A849BV39"/>
<feature type="region of interest" description="Disordered" evidence="1">
    <location>
        <begin position="43"/>
        <end position="70"/>
    </location>
</feature>
<evidence type="ECO:0000313" key="2">
    <source>
        <dbReference type="EMBL" id="NNH24797.1"/>
    </source>
</evidence>
<evidence type="ECO:0000256" key="1">
    <source>
        <dbReference type="SAM" id="MobiDB-lite"/>
    </source>
</evidence>
<dbReference type="RefSeq" id="WP_171204498.1">
    <property type="nucleotide sequence ID" value="NZ_JABEMA010000521.1"/>
</dbReference>
<gene>
    <name evidence="2" type="ORF">HLB09_17215</name>
</gene>
<accession>A0A849BV39</accession>
<name>A0A849BV39_9ACTN</name>
<proteinExistence type="predicted"/>
<evidence type="ECO:0000313" key="3">
    <source>
        <dbReference type="Proteomes" id="UP000555552"/>
    </source>
</evidence>
<dbReference type="Proteomes" id="UP000555552">
    <property type="component" value="Unassembled WGS sequence"/>
</dbReference>
<sequence length="70" mass="7577">SHPRTALVSEASRREPTGRVLPEALLRAVPDRAATALLRGWLRATSDRTTGQRTAGQRTAGRRTADDRAA</sequence>
<feature type="compositionally biased region" description="Low complexity" evidence="1">
    <location>
        <begin position="48"/>
        <end position="59"/>
    </location>
</feature>
<feature type="non-terminal residue" evidence="2">
    <location>
        <position position="1"/>
    </location>
</feature>
<organism evidence="2 3">
    <name type="scientific">Pseudokineococcus marinus</name>
    <dbReference type="NCBI Taxonomy" id="351215"/>
    <lineage>
        <taxon>Bacteria</taxon>
        <taxon>Bacillati</taxon>
        <taxon>Actinomycetota</taxon>
        <taxon>Actinomycetes</taxon>
        <taxon>Kineosporiales</taxon>
        <taxon>Kineosporiaceae</taxon>
        <taxon>Pseudokineococcus</taxon>
    </lineage>
</organism>
<comment type="caution">
    <text evidence="2">The sequence shown here is derived from an EMBL/GenBank/DDBJ whole genome shotgun (WGS) entry which is preliminary data.</text>
</comment>
<reference evidence="2 3" key="1">
    <citation type="submission" date="2020-05" db="EMBL/GenBank/DDBJ databases">
        <title>MicrobeNet Type strains.</title>
        <authorList>
            <person name="Nicholson A.C."/>
        </authorList>
    </citation>
    <scope>NUCLEOTIDE SEQUENCE [LARGE SCALE GENOMIC DNA]</scope>
    <source>
        <strain evidence="2 3">JCM 14547</strain>
    </source>
</reference>
<dbReference type="EMBL" id="JABEMA010000521">
    <property type="protein sequence ID" value="NNH24797.1"/>
    <property type="molecule type" value="Genomic_DNA"/>
</dbReference>
<keyword evidence="3" id="KW-1185">Reference proteome</keyword>